<evidence type="ECO:0000256" key="1">
    <source>
        <dbReference type="SAM" id="MobiDB-lite"/>
    </source>
</evidence>
<evidence type="ECO:0000313" key="3">
    <source>
        <dbReference type="Proteomes" id="UP001157034"/>
    </source>
</evidence>
<accession>A0ABQ6K0U2</accession>
<feature type="compositionally biased region" description="Low complexity" evidence="1">
    <location>
        <begin position="49"/>
        <end position="59"/>
    </location>
</feature>
<evidence type="ECO:0000313" key="2">
    <source>
        <dbReference type="EMBL" id="GMA93899.1"/>
    </source>
</evidence>
<proteinExistence type="predicted"/>
<sequence length="128" mass="12950">MGSNHDAAIETQLTGVCGLPSTYTVSMSSEPDVGYVLCPDGMPMSGLAAAPVPTAPSTSYTGPGRSTTYDDGVSPSATVPTTPRTSRIQPTVPGDGRRRVRTAASCSAGSVMSFSMCSLWAQGGEASA</sequence>
<reference evidence="3" key="1">
    <citation type="journal article" date="2019" name="Int. J. Syst. Evol. Microbiol.">
        <title>The Global Catalogue of Microorganisms (GCM) 10K type strain sequencing project: providing services to taxonomists for standard genome sequencing and annotation.</title>
        <authorList>
            <consortium name="The Broad Institute Genomics Platform"/>
            <consortium name="The Broad Institute Genome Sequencing Center for Infectious Disease"/>
            <person name="Wu L."/>
            <person name="Ma J."/>
        </authorList>
    </citation>
    <scope>NUCLEOTIDE SEQUENCE [LARGE SCALE GENOMIC DNA]</scope>
    <source>
        <strain evidence="3">NBRC 108894</strain>
    </source>
</reference>
<comment type="caution">
    <text evidence="2">The sequence shown here is derived from an EMBL/GenBank/DDBJ whole genome shotgun (WGS) entry which is preliminary data.</text>
</comment>
<dbReference type="EMBL" id="BSVB01000001">
    <property type="protein sequence ID" value="GMA93899.1"/>
    <property type="molecule type" value="Genomic_DNA"/>
</dbReference>
<name>A0ABQ6K0U2_9MICO</name>
<feature type="compositionally biased region" description="Polar residues" evidence="1">
    <location>
        <begin position="60"/>
        <end position="89"/>
    </location>
</feature>
<feature type="region of interest" description="Disordered" evidence="1">
    <location>
        <begin position="49"/>
        <end position="101"/>
    </location>
</feature>
<dbReference type="Proteomes" id="UP001157034">
    <property type="component" value="Unassembled WGS sequence"/>
</dbReference>
<gene>
    <name evidence="2" type="ORF">GCM10025881_07230</name>
</gene>
<dbReference type="RefSeq" id="WP_284252896.1">
    <property type="nucleotide sequence ID" value="NZ_BSVB01000001.1"/>
</dbReference>
<organism evidence="2 3">
    <name type="scientific">Pseudolysinimonas kribbensis</name>
    <dbReference type="NCBI Taxonomy" id="433641"/>
    <lineage>
        <taxon>Bacteria</taxon>
        <taxon>Bacillati</taxon>
        <taxon>Actinomycetota</taxon>
        <taxon>Actinomycetes</taxon>
        <taxon>Micrococcales</taxon>
        <taxon>Microbacteriaceae</taxon>
        <taxon>Pseudolysinimonas</taxon>
    </lineage>
</organism>
<protein>
    <submittedName>
        <fullName evidence="2">Uncharacterized protein</fullName>
    </submittedName>
</protein>
<keyword evidence="3" id="KW-1185">Reference proteome</keyword>